<dbReference type="PANTHER" id="PTHR30576:SF21">
    <property type="entry name" value="UDP-GLUCOSE:UNDECAPRENYL-PHOSPHATE GLUCOSE-1-PHOSPHATE TRANSFERASE"/>
    <property type="match status" value="1"/>
</dbReference>
<dbReference type="InterPro" id="IPR003362">
    <property type="entry name" value="Bact_transf"/>
</dbReference>
<evidence type="ECO:0000256" key="2">
    <source>
        <dbReference type="ARBA" id="ARBA00006464"/>
    </source>
</evidence>
<name>A0ABW3U4B7_9GAMM</name>
<dbReference type="SUPFAM" id="SSF51735">
    <property type="entry name" value="NAD(P)-binding Rossmann-fold domains"/>
    <property type="match status" value="1"/>
</dbReference>
<dbReference type="EC" id="2.7.8.31" evidence="9"/>
<reference evidence="10" key="1">
    <citation type="journal article" date="2019" name="Int. J. Syst. Evol. Microbiol.">
        <title>The Global Catalogue of Microorganisms (GCM) 10K type strain sequencing project: providing services to taxonomists for standard genome sequencing and annotation.</title>
        <authorList>
            <consortium name="The Broad Institute Genomics Platform"/>
            <consortium name="The Broad Institute Genome Sequencing Center for Infectious Disease"/>
            <person name="Wu L."/>
            <person name="Ma J."/>
        </authorList>
    </citation>
    <scope>NUCLEOTIDE SEQUENCE [LARGE SCALE GENOMIC DNA]</scope>
    <source>
        <strain evidence="10">CCUG 54356</strain>
    </source>
</reference>
<gene>
    <name evidence="9" type="ORF">ACFQ2X_01335</name>
</gene>
<evidence type="ECO:0000256" key="1">
    <source>
        <dbReference type="ARBA" id="ARBA00004141"/>
    </source>
</evidence>
<feature type="transmembrane region" description="Helical" evidence="7">
    <location>
        <begin position="45"/>
        <end position="69"/>
    </location>
</feature>
<evidence type="ECO:0000313" key="9">
    <source>
        <dbReference type="EMBL" id="MFD1215229.1"/>
    </source>
</evidence>
<feature type="transmembrane region" description="Helical" evidence="7">
    <location>
        <begin position="20"/>
        <end position="39"/>
    </location>
</feature>
<feature type="transmembrane region" description="Helical" evidence="7">
    <location>
        <begin position="107"/>
        <end position="127"/>
    </location>
</feature>
<evidence type="ECO:0000313" key="10">
    <source>
        <dbReference type="Proteomes" id="UP001597264"/>
    </source>
</evidence>
<dbReference type="InterPro" id="IPR017475">
    <property type="entry name" value="EPS_sugar_tfrase"/>
</dbReference>
<dbReference type="NCBIfam" id="TIGR03023">
    <property type="entry name" value="WcaJ_sugtrans"/>
    <property type="match status" value="1"/>
</dbReference>
<dbReference type="RefSeq" id="WP_230438018.1">
    <property type="nucleotide sequence ID" value="NZ_CP087715.1"/>
</dbReference>
<organism evidence="9 10">
    <name type="scientific">Microbulbifer celer</name>
    <dbReference type="NCBI Taxonomy" id="435905"/>
    <lineage>
        <taxon>Bacteria</taxon>
        <taxon>Pseudomonadati</taxon>
        <taxon>Pseudomonadota</taxon>
        <taxon>Gammaproteobacteria</taxon>
        <taxon>Cellvibrionales</taxon>
        <taxon>Microbulbiferaceae</taxon>
        <taxon>Microbulbifer</taxon>
    </lineage>
</organism>
<proteinExistence type="inferred from homology"/>
<keyword evidence="6 7" id="KW-0472">Membrane</keyword>
<feature type="transmembrane region" description="Helical" evidence="7">
    <location>
        <begin position="81"/>
        <end position="101"/>
    </location>
</feature>
<dbReference type="InterPro" id="IPR036291">
    <property type="entry name" value="NAD(P)-bd_dom_sf"/>
</dbReference>
<dbReference type="InterPro" id="IPR017473">
    <property type="entry name" value="Undecaprenyl-P_gluc_Ptfrase"/>
</dbReference>
<accession>A0ABW3U4B7</accession>
<keyword evidence="10" id="KW-1185">Reference proteome</keyword>
<sequence>MIEQVKASWGHRRQSGLAALYRLIDGGAIFISLLFWCRFFDHEPAAHWLTIGLLATALFIFFAESVELYRSWRIDTYSHMLGLTLFAWISVCTTLLLIGYFSKTGQIYSRLIVGSWFLSTAAVLAFWRYGFRLTLFYVRSNDHNTRTAAIVGITPNGLQLARNFAAEPHLGIRIRGFYSVPESENCQQQLLSTIPYKLLGDVSDALAAAKSGSVEQIYIALPMREEQKIEQILRALADTTANVHILPDLFFHKLLHSRWYQVGESHVLSVYDTPIVGINSWVKRLEDLVISVVLLIATLPLLLLIAICIKLTSKGPIIFKQLRYGLDGRPIEVWKFRTMNTLENGDTVVQARRNDPRVTPIGRLLRRASLDELPQLINVLQGQMSIVGPRPHAVAHNEEYRKLVSGYMLRHKVKPGITGWAQVNGWRGETDTLEKISKRVEHDLHYIRHWSIWLDLQIVIMTPFKGIAGENAY</sequence>
<evidence type="ECO:0000256" key="3">
    <source>
        <dbReference type="ARBA" id="ARBA00022679"/>
    </source>
</evidence>
<keyword evidence="4 7" id="KW-0812">Transmembrane</keyword>
<evidence type="ECO:0000256" key="5">
    <source>
        <dbReference type="ARBA" id="ARBA00022989"/>
    </source>
</evidence>
<comment type="similarity">
    <text evidence="2">Belongs to the bacterial sugar transferase family.</text>
</comment>
<keyword evidence="5 7" id="KW-1133">Transmembrane helix</keyword>
<feature type="domain" description="Bacterial sugar transferase" evidence="8">
    <location>
        <begin position="283"/>
        <end position="465"/>
    </location>
</feature>
<protein>
    <submittedName>
        <fullName evidence="9">Undecaprenyl-phosphate glucose phosphotransferase</fullName>
        <ecNumber evidence="9">2.7.8.31</ecNumber>
    </submittedName>
</protein>
<dbReference type="Proteomes" id="UP001597264">
    <property type="component" value="Unassembled WGS sequence"/>
</dbReference>
<dbReference type="EMBL" id="JBHTLR010000004">
    <property type="protein sequence ID" value="MFD1215229.1"/>
    <property type="molecule type" value="Genomic_DNA"/>
</dbReference>
<comment type="subcellular location">
    <subcellularLocation>
        <location evidence="1">Membrane</location>
        <topology evidence="1">Multi-pass membrane protein</topology>
    </subcellularLocation>
</comment>
<keyword evidence="3 9" id="KW-0808">Transferase</keyword>
<comment type="caution">
    <text evidence="9">The sequence shown here is derived from an EMBL/GenBank/DDBJ whole genome shotgun (WGS) entry which is preliminary data.</text>
</comment>
<dbReference type="NCBIfam" id="TIGR03025">
    <property type="entry name" value="EPS_sugtrans"/>
    <property type="match status" value="1"/>
</dbReference>
<feature type="transmembrane region" description="Helical" evidence="7">
    <location>
        <begin position="288"/>
        <end position="307"/>
    </location>
</feature>
<dbReference type="Gene3D" id="3.40.50.720">
    <property type="entry name" value="NAD(P)-binding Rossmann-like Domain"/>
    <property type="match status" value="1"/>
</dbReference>
<dbReference type="Pfam" id="PF02397">
    <property type="entry name" value="Bac_transf"/>
    <property type="match status" value="1"/>
</dbReference>
<evidence type="ECO:0000256" key="4">
    <source>
        <dbReference type="ARBA" id="ARBA00022692"/>
    </source>
</evidence>
<dbReference type="PANTHER" id="PTHR30576">
    <property type="entry name" value="COLANIC BIOSYNTHESIS UDP-GLUCOSE LIPID CARRIER TRANSFERASE"/>
    <property type="match status" value="1"/>
</dbReference>
<evidence type="ECO:0000256" key="6">
    <source>
        <dbReference type="ARBA" id="ARBA00023136"/>
    </source>
</evidence>
<dbReference type="Pfam" id="PF13727">
    <property type="entry name" value="CoA_binding_3"/>
    <property type="match status" value="1"/>
</dbReference>
<dbReference type="GO" id="GO:0089702">
    <property type="term" value="F:undecaprenyl-phosphate glucose phosphotransferase activity"/>
    <property type="evidence" value="ECO:0007669"/>
    <property type="project" value="UniProtKB-EC"/>
</dbReference>
<evidence type="ECO:0000259" key="8">
    <source>
        <dbReference type="Pfam" id="PF02397"/>
    </source>
</evidence>
<evidence type="ECO:0000256" key="7">
    <source>
        <dbReference type="SAM" id="Phobius"/>
    </source>
</evidence>